<dbReference type="SUPFAM" id="SSF50891">
    <property type="entry name" value="Cyclophilin-like"/>
    <property type="match status" value="1"/>
</dbReference>
<dbReference type="InterPro" id="IPR029000">
    <property type="entry name" value="Cyclophilin-like_dom_sf"/>
</dbReference>
<dbReference type="PROSITE" id="PS50072">
    <property type="entry name" value="CSA_PPIASE_2"/>
    <property type="match status" value="1"/>
</dbReference>
<reference evidence="3 4" key="1">
    <citation type="journal article" date="2015" name="Sci. Rep.">
        <title>Genome of the facultative scuticociliatosis pathogen Pseudocohnilembus persalinus provides insight into its virulence through horizontal gene transfer.</title>
        <authorList>
            <person name="Xiong J."/>
            <person name="Wang G."/>
            <person name="Cheng J."/>
            <person name="Tian M."/>
            <person name="Pan X."/>
            <person name="Warren A."/>
            <person name="Jiang C."/>
            <person name="Yuan D."/>
            <person name="Miao W."/>
        </authorList>
    </citation>
    <scope>NUCLEOTIDE SEQUENCE [LARGE SCALE GENOMIC DNA]</scope>
    <source>
        <strain evidence="3">36N120E</strain>
    </source>
</reference>
<protein>
    <submittedName>
        <fullName evidence="3">Cyclophilin-like peptidyl-prolyl cis-trans isomerase domain</fullName>
    </submittedName>
</protein>
<keyword evidence="3" id="KW-0413">Isomerase</keyword>
<comment type="caution">
    <text evidence="3">The sequence shown here is derived from an EMBL/GenBank/DDBJ whole genome shotgun (WGS) entry which is preliminary data.</text>
</comment>
<feature type="coiled-coil region" evidence="1">
    <location>
        <begin position="299"/>
        <end position="330"/>
    </location>
</feature>
<evidence type="ECO:0000313" key="3">
    <source>
        <dbReference type="EMBL" id="KRX03733.1"/>
    </source>
</evidence>
<sequence length="388" mass="46621">MELKRLKEHLFNQHSTLILKLKINEYDEVNYRQVQKKIASTHPWIFDLKKFDNFFDIEGHTHIIDKQNQNNLLWQNPDYFETNFNENFYFPTIIDDQNQVYLELPQFLQNFLQFTLGRENEEFFYKELEQNLSQLKSQYPDHQNKQYPLLEKENSYPYSKQFSEEKQYPFFIQHEQPGILSMFNHNNQLQHASKFFITKKPAQYLDSQNVSFGKVLFGYNKLLKQCLKLQQNIDQSLNQGQDLDNLSLQSYANFQIIDCGIYEFDAQDFYSKNGRLEFKIKSHLDQNSVNYQSNLFQEIKLEKNVWNELNNNIEQKQNEKNFQLQNFKNNLLDFKKLSQQEQQNVMIDMILPQVSKTLEVLGQSPYIKNNIANMIIDFQENDLENLIK</sequence>
<proteinExistence type="predicted"/>
<accession>A0A0V0QP27</accession>
<keyword evidence="4" id="KW-1185">Reference proteome</keyword>
<dbReference type="EMBL" id="LDAU01000126">
    <property type="protein sequence ID" value="KRX03733.1"/>
    <property type="molecule type" value="Genomic_DNA"/>
</dbReference>
<evidence type="ECO:0000259" key="2">
    <source>
        <dbReference type="PROSITE" id="PS50072"/>
    </source>
</evidence>
<evidence type="ECO:0000256" key="1">
    <source>
        <dbReference type="SAM" id="Coils"/>
    </source>
</evidence>
<dbReference type="InterPro" id="IPR002130">
    <property type="entry name" value="Cyclophilin-type_PPIase_dom"/>
</dbReference>
<dbReference type="Proteomes" id="UP000054937">
    <property type="component" value="Unassembled WGS sequence"/>
</dbReference>
<feature type="domain" description="PPIase cyclophilin-type" evidence="2">
    <location>
        <begin position="79"/>
        <end position="261"/>
    </location>
</feature>
<dbReference type="Gene3D" id="2.40.100.10">
    <property type="entry name" value="Cyclophilin-like"/>
    <property type="match status" value="1"/>
</dbReference>
<feature type="coiled-coil region" evidence="1">
    <location>
        <begin position="118"/>
        <end position="145"/>
    </location>
</feature>
<dbReference type="InParanoid" id="A0A0V0QP27"/>
<keyword evidence="1" id="KW-0175">Coiled coil</keyword>
<name>A0A0V0QP27_PSEPJ</name>
<organism evidence="3 4">
    <name type="scientific">Pseudocohnilembus persalinus</name>
    <name type="common">Ciliate</name>
    <dbReference type="NCBI Taxonomy" id="266149"/>
    <lineage>
        <taxon>Eukaryota</taxon>
        <taxon>Sar</taxon>
        <taxon>Alveolata</taxon>
        <taxon>Ciliophora</taxon>
        <taxon>Intramacronucleata</taxon>
        <taxon>Oligohymenophorea</taxon>
        <taxon>Scuticociliatia</taxon>
        <taxon>Philasterida</taxon>
        <taxon>Pseudocohnilembidae</taxon>
        <taxon>Pseudocohnilembus</taxon>
    </lineage>
</organism>
<dbReference type="Pfam" id="PF00160">
    <property type="entry name" value="Pro_isomerase"/>
    <property type="match status" value="1"/>
</dbReference>
<gene>
    <name evidence="3" type="ORF">PPERSA_04241</name>
</gene>
<dbReference type="AlphaFoldDB" id="A0A0V0QP27"/>
<dbReference type="GO" id="GO:0003755">
    <property type="term" value="F:peptidyl-prolyl cis-trans isomerase activity"/>
    <property type="evidence" value="ECO:0007669"/>
    <property type="project" value="InterPro"/>
</dbReference>
<evidence type="ECO:0000313" key="4">
    <source>
        <dbReference type="Proteomes" id="UP000054937"/>
    </source>
</evidence>